<dbReference type="GO" id="GO:0006260">
    <property type="term" value="P:DNA replication"/>
    <property type="evidence" value="ECO:0007669"/>
    <property type="project" value="UniProtKB-KW"/>
</dbReference>
<dbReference type="InterPro" id="IPR004843">
    <property type="entry name" value="Calcineurin-like_PHP"/>
</dbReference>
<dbReference type="GO" id="GO:0006310">
    <property type="term" value="P:DNA recombination"/>
    <property type="evidence" value="ECO:0007669"/>
    <property type="project" value="UniProtKB-KW"/>
</dbReference>
<keyword evidence="11" id="KW-1185">Reference proteome</keyword>
<keyword evidence="7" id="KW-0235">DNA replication</keyword>
<dbReference type="AlphaFoldDB" id="A0A7X0TSH9"/>
<dbReference type="RefSeq" id="WP_184422504.1">
    <property type="nucleotide sequence ID" value="NZ_AP027362.1"/>
</dbReference>
<protein>
    <recommendedName>
        <fullName evidence="3 7">Nuclease SbcCD subunit D</fullName>
    </recommendedName>
</protein>
<evidence type="ECO:0000256" key="3">
    <source>
        <dbReference type="ARBA" id="ARBA00013365"/>
    </source>
</evidence>
<dbReference type="Gene3D" id="3.30.160.720">
    <property type="match status" value="1"/>
</dbReference>
<feature type="domain" description="Nuclease SbcCD subunit D C-terminal" evidence="9">
    <location>
        <begin position="280"/>
        <end position="382"/>
    </location>
</feature>
<organism evidence="10 11">
    <name type="scientific">Thalassotalea piscium</name>
    <dbReference type="NCBI Taxonomy" id="1230533"/>
    <lineage>
        <taxon>Bacteria</taxon>
        <taxon>Pseudomonadati</taxon>
        <taxon>Pseudomonadota</taxon>
        <taxon>Gammaproteobacteria</taxon>
        <taxon>Alteromonadales</taxon>
        <taxon>Colwelliaceae</taxon>
        <taxon>Thalassotalea</taxon>
    </lineage>
</organism>
<dbReference type="GO" id="GO:0004519">
    <property type="term" value="F:endonuclease activity"/>
    <property type="evidence" value="ECO:0007669"/>
    <property type="project" value="UniProtKB-KW"/>
</dbReference>
<comment type="subunit">
    <text evidence="2 7">Heterodimer of SbcC and SbcD.</text>
</comment>
<dbReference type="GO" id="GO:0008408">
    <property type="term" value="F:3'-5' exonuclease activity"/>
    <property type="evidence" value="ECO:0007669"/>
    <property type="project" value="InterPro"/>
</dbReference>
<dbReference type="EMBL" id="JACHHU010000003">
    <property type="protein sequence ID" value="MBB6542158.1"/>
    <property type="molecule type" value="Genomic_DNA"/>
</dbReference>
<dbReference type="InterPro" id="IPR050535">
    <property type="entry name" value="DNA_Repair-Maintenance_Comp"/>
</dbReference>
<evidence type="ECO:0000256" key="4">
    <source>
        <dbReference type="ARBA" id="ARBA00022722"/>
    </source>
</evidence>
<gene>
    <name evidence="7" type="primary">sbcD</name>
    <name evidence="10" type="ORF">HNQ55_000636</name>
</gene>
<keyword evidence="4 7" id="KW-0540">Nuclease</keyword>
<dbReference type="Gene3D" id="3.60.21.10">
    <property type="match status" value="1"/>
</dbReference>
<evidence type="ECO:0000256" key="7">
    <source>
        <dbReference type="RuleBase" id="RU363069"/>
    </source>
</evidence>
<dbReference type="NCBIfam" id="NF008206">
    <property type="entry name" value="PRK10966.1"/>
    <property type="match status" value="1"/>
</dbReference>
<accession>A0A7X0TSH9</accession>
<dbReference type="InterPro" id="IPR004593">
    <property type="entry name" value="SbcD"/>
</dbReference>
<keyword evidence="7" id="KW-0255">Endonuclease</keyword>
<name>A0A7X0TSH9_9GAMM</name>
<evidence type="ECO:0000256" key="2">
    <source>
        <dbReference type="ARBA" id="ARBA00011322"/>
    </source>
</evidence>
<dbReference type="SUPFAM" id="SSF56300">
    <property type="entry name" value="Metallo-dependent phosphatases"/>
    <property type="match status" value="1"/>
</dbReference>
<keyword evidence="6 7" id="KW-0269">Exonuclease</keyword>
<dbReference type="CDD" id="cd00840">
    <property type="entry name" value="MPP_Mre11_N"/>
    <property type="match status" value="1"/>
</dbReference>
<evidence type="ECO:0000313" key="10">
    <source>
        <dbReference type="EMBL" id="MBB6542158.1"/>
    </source>
</evidence>
<evidence type="ECO:0000256" key="5">
    <source>
        <dbReference type="ARBA" id="ARBA00022801"/>
    </source>
</evidence>
<proteinExistence type="inferred from homology"/>
<evidence type="ECO:0000259" key="8">
    <source>
        <dbReference type="Pfam" id="PF00149"/>
    </source>
</evidence>
<feature type="domain" description="Calcineurin-like phosphoesterase" evidence="8">
    <location>
        <begin position="3"/>
        <end position="230"/>
    </location>
</feature>
<evidence type="ECO:0000256" key="6">
    <source>
        <dbReference type="ARBA" id="ARBA00022839"/>
    </source>
</evidence>
<dbReference type="PANTHER" id="PTHR30337:SF0">
    <property type="entry name" value="NUCLEASE SBCCD SUBUNIT D"/>
    <property type="match status" value="1"/>
</dbReference>
<comment type="caution">
    <text evidence="10">The sequence shown here is derived from an EMBL/GenBank/DDBJ whole genome shotgun (WGS) entry which is preliminary data.</text>
</comment>
<dbReference type="Pfam" id="PF00149">
    <property type="entry name" value="Metallophos"/>
    <property type="match status" value="1"/>
</dbReference>
<keyword evidence="5 7" id="KW-0378">Hydrolase</keyword>
<dbReference type="InterPro" id="IPR029052">
    <property type="entry name" value="Metallo-depent_PP-like"/>
</dbReference>
<dbReference type="InterPro" id="IPR026843">
    <property type="entry name" value="SbcD_C"/>
</dbReference>
<evidence type="ECO:0000259" key="9">
    <source>
        <dbReference type="Pfam" id="PF12320"/>
    </source>
</evidence>
<dbReference type="Proteomes" id="UP000537141">
    <property type="component" value="Unassembled WGS sequence"/>
</dbReference>
<evidence type="ECO:0000256" key="1">
    <source>
        <dbReference type="ARBA" id="ARBA00010555"/>
    </source>
</evidence>
<keyword evidence="7" id="KW-0233">DNA recombination</keyword>
<keyword evidence="7" id="KW-0175">Coiled coil</keyword>
<sequence>MTFRVLHTSDWHLGQYFYGKSRFKEHQAFISWLVEQVIVNQIDAVIVAGDIFDTGTPPSYARELYFEVIAKLQKVNCQLVLLAGNHDSVAMLSEAKNLLSQMSCTVIASANSITNDQLIELYNNEGELGAVVCAVPFIRPRDIVVSRAGQSAQEKQMSLQQAIAEHYQTLFNDAKLLADGKVPIIATGHLTTVGVTSSDSVRDIYIGTLEAFNANAFPPADYIALGHIHKSQKVAKSEHIRYCGSPIPLSFDEASQTKSVLMVEFNQAELTQVTPITIPCFQPLVMIKTSIDELEEQINKVADNTPRINEEQTIWLDIEVNSAEYLQDLTVRIEEIISTLPIEVLLVRRAKASREKMPSNNEKVTLNELSLTDVFETRLAEEDWQTADEIARKQRLQNLFLKVVEQVEHSDQTSKHNSGDTL</sequence>
<dbReference type="InterPro" id="IPR041796">
    <property type="entry name" value="Mre11_N"/>
</dbReference>
<dbReference type="Pfam" id="PF12320">
    <property type="entry name" value="SbcD_C"/>
    <property type="match status" value="1"/>
</dbReference>
<reference evidence="10 11" key="1">
    <citation type="submission" date="2020-08" db="EMBL/GenBank/DDBJ databases">
        <title>Genomic Encyclopedia of Type Strains, Phase IV (KMG-IV): sequencing the most valuable type-strain genomes for metagenomic binning, comparative biology and taxonomic classification.</title>
        <authorList>
            <person name="Goeker M."/>
        </authorList>
    </citation>
    <scope>NUCLEOTIDE SEQUENCE [LARGE SCALE GENOMIC DNA]</scope>
    <source>
        <strain evidence="10 11">DSM 26287</strain>
    </source>
</reference>
<evidence type="ECO:0000313" key="11">
    <source>
        <dbReference type="Proteomes" id="UP000537141"/>
    </source>
</evidence>
<feature type="coiled-coil region" evidence="7">
    <location>
        <begin position="284"/>
        <end position="311"/>
    </location>
</feature>
<comment type="similarity">
    <text evidence="1 7">Belongs to the SbcD family.</text>
</comment>
<comment type="function">
    <text evidence="7">SbcCD cleaves DNA hairpin structures. These structures can inhibit DNA replication and are intermediates in certain DNA recombination reactions. The complex acts as a 3'-&gt;5' double strand exonuclease that can open hairpins. It also has a 5' single-strand endonuclease activity.</text>
</comment>
<dbReference type="NCBIfam" id="TIGR00619">
    <property type="entry name" value="sbcd"/>
    <property type="match status" value="1"/>
</dbReference>
<dbReference type="PANTHER" id="PTHR30337">
    <property type="entry name" value="COMPONENT OF ATP-DEPENDENT DSDNA EXONUCLEASE"/>
    <property type="match status" value="1"/>
</dbReference>